<evidence type="ECO:0000313" key="3">
    <source>
        <dbReference type="Proteomes" id="UP000092600"/>
    </source>
</evidence>
<evidence type="ECO:0008006" key="4">
    <source>
        <dbReference type="Google" id="ProtNLM"/>
    </source>
</evidence>
<feature type="chain" id="PRO_5008285841" description="Chromo domain-containing protein" evidence="1">
    <location>
        <begin position="17"/>
        <end position="134"/>
    </location>
</feature>
<gene>
    <name evidence="2" type="ORF">ACMD2_11559</name>
</gene>
<evidence type="ECO:0000256" key="1">
    <source>
        <dbReference type="SAM" id="SignalP"/>
    </source>
</evidence>
<reference evidence="2 3" key="1">
    <citation type="journal article" date="2016" name="DNA Res.">
        <title>The draft genome of MD-2 pineapple using hybrid error correction of long reads.</title>
        <authorList>
            <person name="Redwan R.M."/>
            <person name="Saidin A."/>
            <person name="Kumar S.V."/>
        </authorList>
    </citation>
    <scope>NUCLEOTIDE SEQUENCE [LARGE SCALE GENOMIC DNA]</scope>
    <source>
        <strain evidence="3">cv. MD2</strain>
        <tissue evidence="2">Leaf</tissue>
    </source>
</reference>
<organism evidence="2 3">
    <name type="scientific">Ananas comosus</name>
    <name type="common">Pineapple</name>
    <name type="synonym">Ananas ananas</name>
    <dbReference type="NCBI Taxonomy" id="4615"/>
    <lineage>
        <taxon>Eukaryota</taxon>
        <taxon>Viridiplantae</taxon>
        <taxon>Streptophyta</taxon>
        <taxon>Embryophyta</taxon>
        <taxon>Tracheophyta</taxon>
        <taxon>Spermatophyta</taxon>
        <taxon>Magnoliopsida</taxon>
        <taxon>Liliopsida</taxon>
        <taxon>Poales</taxon>
        <taxon>Bromeliaceae</taxon>
        <taxon>Bromelioideae</taxon>
        <taxon>Ananas</taxon>
    </lineage>
</organism>
<keyword evidence="1" id="KW-0732">Signal</keyword>
<name>A0A199VEN1_ANACO</name>
<proteinExistence type="predicted"/>
<comment type="caution">
    <text evidence="2">The sequence shown here is derived from an EMBL/GenBank/DDBJ whole genome shotgun (WGS) entry which is preliminary data.</text>
</comment>
<feature type="signal peptide" evidence="1">
    <location>
        <begin position="1"/>
        <end position="16"/>
    </location>
</feature>
<dbReference type="Proteomes" id="UP000092600">
    <property type="component" value="Unassembled WGS sequence"/>
</dbReference>
<protein>
    <recommendedName>
        <fullName evidence="4">Chromo domain-containing protein</fullName>
    </recommendedName>
</protein>
<accession>A0A199VEN1</accession>
<dbReference type="EMBL" id="LSRQ01002121">
    <property type="protein sequence ID" value="OAY75331.1"/>
    <property type="molecule type" value="Genomic_DNA"/>
</dbReference>
<dbReference type="AlphaFoldDB" id="A0A199VEN1"/>
<sequence>MIVWLCYLVFTAKASKQHIDSLVMCFDLVDRGSALYALAPGFGHGTGLFLPFDDLLVGVPQGAEISYNGEPDVTIEFSDEFEENIPIPTNILAKLKPKILVRWNKQSQDEDTWENEDEMRQKYFNIAPEGQGAS</sequence>
<evidence type="ECO:0000313" key="2">
    <source>
        <dbReference type="EMBL" id="OAY75331.1"/>
    </source>
</evidence>